<dbReference type="GO" id="GO:0006352">
    <property type="term" value="P:DNA-templated transcription initiation"/>
    <property type="evidence" value="ECO:0007669"/>
    <property type="project" value="InterPro"/>
</dbReference>
<keyword evidence="9" id="KW-1185">Reference proteome</keyword>
<dbReference type="InterPro" id="IPR014284">
    <property type="entry name" value="RNA_pol_sigma-70_dom"/>
</dbReference>
<dbReference type="PANTHER" id="PTHR43133:SF8">
    <property type="entry name" value="RNA POLYMERASE SIGMA FACTOR HI_1459-RELATED"/>
    <property type="match status" value="1"/>
</dbReference>
<dbReference type="PANTHER" id="PTHR43133">
    <property type="entry name" value="RNA POLYMERASE ECF-TYPE SIGMA FACTO"/>
    <property type="match status" value="1"/>
</dbReference>
<dbReference type="Proteomes" id="UP000198656">
    <property type="component" value="Unassembled WGS sequence"/>
</dbReference>
<evidence type="ECO:0000256" key="2">
    <source>
        <dbReference type="ARBA" id="ARBA00023015"/>
    </source>
</evidence>
<dbReference type="OrthoDB" id="9784984at2"/>
<dbReference type="SUPFAM" id="SSF88659">
    <property type="entry name" value="Sigma3 and sigma4 domains of RNA polymerase sigma factors"/>
    <property type="match status" value="1"/>
</dbReference>
<dbReference type="Gene3D" id="1.10.10.10">
    <property type="entry name" value="Winged helix-like DNA-binding domain superfamily/Winged helix DNA-binding domain"/>
    <property type="match status" value="1"/>
</dbReference>
<dbReference type="CDD" id="cd06171">
    <property type="entry name" value="Sigma70_r4"/>
    <property type="match status" value="1"/>
</dbReference>
<evidence type="ECO:0000256" key="4">
    <source>
        <dbReference type="ARBA" id="ARBA00023125"/>
    </source>
</evidence>
<gene>
    <name evidence="8" type="ORF">SAMN05443529_13317</name>
</gene>
<dbReference type="SUPFAM" id="SSF88946">
    <property type="entry name" value="Sigma2 domain of RNA polymerase sigma factors"/>
    <property type="match status" value="1"/>
</dbReference>
<dbReference type="InterPro" id="IPR039425">
    <property type="entry name" value="RNA_pol_sigma-70-like"/>
</dbReference>
<dbReference type="NCBIfam" id="TIGR02937">
    <property type="entry name" value="sigma70-ECF"/>
    <property type="match status" value="1"/>
</dbReference>
<feature type="domain" description="RNA polymerase sigma factor 70 region 4 type 2" evidence="7">
    <location>
        <begin position="104"/>
        <end position="153"/>
    </location>
</feature>
<keyword evidence="2" id="KW-0805">Transcription regulation</keyword>
<dbReference type="Pfam" id="PF04542">
    <property type="entry name" value="Sigma70_r2"/>
    <property type="match status" value="1"/>
</dbReference>
<protein>
    <submittedName>
        <fullName evidence="8">RNA polymerase sigma-70 factor, ECF subfamily</fullName>
    </submittedName>
</protein>
<dbReference type="Pfam" id="PF08281">
    <property type="entry name" value="Sigma70_r4_2"/>
    <property type="match status" value="1"/>
</dbReference>
<evidence type="ECO:0000313" key="8">
    <source>
        <dbReference type="EMBL" id="SDI31566.1"/>
    </source>
</evidence>
<dbReference type="InterPro" id="IPR007627">
    <property type="entry name" value="RNA_pol_sigma70_r2"/>
</dbReference>
<sequence>MEANSSFDETYELLFPVVYRYVSIRIPKADVEDVTAEIIVKVWRGLPTMEKKTALKSWALTIAAHQIADYYRSNKRTPMMPLEETPLPPHEQLDQSESWATLLSVKETLAKLSPQQVSVIQLRLIEGFSAGEVAEILGTTQQAVDSLLYRAKKGFRKIYQGNLDRGGRVR</sequence>
<proteinExistence type="inferred from homology"/>
<dbReference type="GO" id="GO:0016987">
    <property type="term" value="F:sigma factor activity"/>
    <property type="evidence" value="ECO:0007669"/>
    <property type="project" value="UniProtKB-KW"/>
</dbReference>
<organism evidence="8 9">
    <name type="scientific">Desulfosporosinus hippei DSM 8344</name>
    <dbReference type="NCBI Taxonomy" id="1121419"/>
    <lineage>
        <taxon>Bacteria</taxon>
        <taxon>Bacillati</taxon>
        <taxon>Bacillota</taxon>
        <taxon>Clostridia</taxon>
        <taxon>Eubacteriales</taxon>
        <taxon>Desulfitobacteriaceae</taxon>
        <taxon>Desulfosporosinus</taxon>
    </lineage>
</organism>
<dbReference type="InterPro" id="IPR013249">
    <property type="entry name" value="RNA_pol_sigma70_r4_t2"/>
</dbReference>
<keyword evidence="3" id="KW-0731">Sigma factor</keyword>
<reference evidence="9" key="1">
    <citation type="submission" date="2016-10" db="EMBL/GenBank/DDBJ databases">
        <authorList>
            <person name="Varghese N."/>
            <person name="Submissions S."/>
        </authorList>
    </citation>
    <scope>NUCLEOTIDE SEQUENCE [LARGE SCALE GENOMIC DNA]</scope>
    <source>
        <strain evidence="9">DSM 8344</strain>
    </source>
</reference>
<dbReference type="Gene3D" id="1.10.1740.10">
    <property type="match status" value="1"/>
</dbReference>
<evidence type="ECO:0000313" key="9">
    <source>
        <dbReference type="Proteomes" id="UP000198656"/>
    </source>
</evidence>
<comment type="similarity">
    <text evidence="1">Belongs to the sigma-70 factor family. ECF subfamily.</text>
</comment>
<dbReference type="InterPro" id="IPR013325">
    <property type="entry name" value="RNA_pol_sigma_r2"/>
</dbReference>
<keyword evidence="5" id="KW-0804">Transcription</keyword>
<evidence type="ECO:0000259" key="7">
    <source>
        <dbReference type="Pfam" id="PF08281"/>
    </source>
</evidence>
<dbReference type="RefSeq" id="WP_092335462.1">
    <property type="nucleotide sequence ID" value="NZ_FNCP01000033.1"/>
</dbReference>
<accession>A0A1G8JK86</accession>
<dbReference type="InterPro" id="IPR013324">
    <property type="entry name" value="RNA_pol_sigma_r3/r4-like"/>
</dbReference>
<feature type="domain" description="RNA polymerase sigma-70 region 2" evidence="6">
    <location>
        <begin position="11"/>
        <end position="77"/>
    </location>
</feature>
<dbReference type="InterPro" id="IPR036388">
    <property type="entry name" value="WH-like_DNA-bd_sf"/>
</dbReference>
<name>A0A1G8JK86_9FIRM</name>
<dbReference type="AlphaFoldDB" id="A0A1G8JK86"/>
<dbReference type="GO" id="GO:0003677">
    <property type="term" value="F:DNA binding"/>
    <property type="evidence" value="ECO:0007669"/>
    <property type="project" value="UniProtKB-KW"/>
</dbReference>
<dbReference type="STRING" id="1121419.SAMN05443529_13317"/>
<evidence type="ECO:0000256" key="3">
    <source>
        <dbReference type="ARBA" id="ARBA00023082"/>
    </source>
</evidence>
<evidence type="ECO:0000259" key="6">
    <source>
        <dbReference type="Pfam" id="PF04542"/>
    </source>
</evidence>
<dbReference type="EMBL" id="FNCP01000033">
    <property type="protein sequence ID" value="SDI31566.1"/>
    <property type="molecule type" value="Genomic_DNA"/>
</dbReference>
<evidence type="ECO:0000256" key="5">
    <source>
        <dbReference type="ARBA" id="ARBA00023163"/>
    </source>
</evidence>
<keyword evidence="4" id="KW-0238">DNA-binding</keyword>
<evidence type="ECO:0000256" key="1">
    <source>
        <dbReference type="ARBA" id="ARBA00010641"/>
    </source>
</evidence>